<comment type="caution">
    <text evidence="1">The sequence shown here is derived from an EMBL/GenBank/DDBJ whole genome shotgun (WGS) entry which is preliminary data.</text>
</comment>
<sequence length="221" mass="25605">MNLKYFLFVSFFTILSCRTNDAFSLKKMSKQKRHQYISSNLESKNGSDLGNLIYHIKLAKVDLRPYNEILLKKLNDAVFPYDIFILSDLLIERENNKTEVEKILSSKIKVWDSGTWSEKFWELIKNHNLSVEKPKYYDFENSSSSKKYNVSEFIETKINGNEIGKNPLLMVNWNIVSYQNGKLIEALIKLDIKQIDITSKNQSVNLYGKSGIDGLLNVTTN</sequence>
<dbReference type="EMBL" id="JAPDHW010000006">
    <property type="protein sequence ID" value="MCW3168797.1"/>
    <property type="molecule type" value="Genomic_DNA"/>
</dbReference>
<dbReference type="Proteomes" id="UP001163731">
    <property type="component" value="Unassembled WGS sequence"/>
</dbReference>
<organism evidence="1 2">
    <name type="scientific">Chryseobacterium kimseyorum</name>
    <dbReference type="NCBI Taxonomy" id="2984028"/>
    <lineage>
        <taxon>Bacteria</taxon>
        <taxon>Pseudomonadati</taxon>
        <taxon>Bacteroidota</taxon>
        <taxon>Flavobacteriia</taxon>
        <taxon>Flavobacteriales</taxon>
        <taxon>Weeksellaceae</taxon>
        <taxon>Chryseobacterium group</taxon>
        <taxon>Chryseobacterium</taxon>
    </lineage>
</organism>
<name>A0ABT3HYB8_9FLAO</name>
<reference evidence="1" key="1">
    <citation type="submission" date="2022-10" db="EMBL/GenBank/DDBJ databases">
        <title>Chryseobacterium babae sp. nov. isolated from the gut of the beetle Oryctes rhinoceros, and Chryseobacterium kimseyorum sp. nov., isolated from a stick insect rearing cage.</title>
        <authorList>
            <person name="Shelomi M."/>
            <person name="Han C.-J."/>
            <person name="Chen W.-M."/>
            <person name="Chen H.-K."/>
            <person name="Liaw S.-J."/>
            <person name="Muhle E."/>
            <person name="Clermont D."/>
        </authorList>
    </citation>
    <scope>NUCLEOTIDE SEQUENCE</scope>
    <source>
        <strain evidence="1">09-1422</strain>
    </source>
</reference>
<evidence type="ECO:0000313" key="1">
    <source>
        <dbReference type="EMBL" id="MCW3168797.1"/>
    </source>
</evidence>
<dbReference type="PROSITE" id="PS51257">
    <property type="entry name" value="PROKAR_LIPOPROTEIN"/>
    <property type="match status" value="1"/>
</dbReference>
<accession>A0ABT3HYB8</accession>
<protein>
    <recommendedName>
        <fullName evidence="3">Lipoprotein</fullName>
    </recommendedName>
</protein>
<keyword evidence="2" id="KW-1185">Reference proteome</keyword>
<gene>
    <name evidence="1" type="ORF">OMO38_09715</name>
</gene>
<evidence type="ECO:0008006" key="3">
    <source>
        <dbReference type="Google" id="ProtNLM"/>
    </source>
</evidence>
<evidence type="ECO:0000313" key="2">
    <source>
        <dbReference type="Proteomes" id="UP001163731"/>
    </source>
</evidence>
<proteinExistence type="predicted"/>